<evidence type="ECO:0000313" key="2">
    <source>
        <dbReference type="EMBL" id="TFK48447.1"/>
    </source>
</evidence>
<reference evidence="2 3" key="1">
    <citation type="journal article" date="2019" name="Nat. Ecol. Evol.">
        <title>Megaphylogeny resolves global patterns of mushroom evolution.</title>
        <authorList>
            <person name="Varga T."/>
            <person name="Krizsan K."/>
            <person name="Foldi C."/>
            <person name="Dima B."/>
            <person name="Sanchez-Garcia M."/>
            <person name="Sanchez-Ramirez S."/>
            <person name="Szollosi G.J."/>
            <person name="Szarkandi J.G."/>
            <person name="Papp V."/>
            <person name="Albert L."/>
            <person name="Andreopoulos W."/>
            <person name="Angelini C."/>
            <person name="Antonin V."/>
            <person name="Barry K.W."/>
            <person name="Bougher N.L."/>
            <person name="Buchanan P."/>
            <person name="Buyck B."/>
            <person name="Bense V."/>
            <person name="Catcheside P."/>
            <person name="Chovatia M."/>
            <person name="Cooper J."/>
            <person name="Damon W."/>
            <person name="Desjardin D."/>
            <person name="Finy P."/>
            <person name="Geml J."/>
            <person name="Haridas S."/>
            <person name="Hughes K."/>
            <person name="Justo A."/>
            <person name="Karasinski D."/>
            <person name="Kautmanova I."/>
            <person name="Kiss B."/>
            <person name="Kocsube S."/>
            <person name="Kotiranta H."/>
            <person name="LaButti K.M."/>
            <person name="Lechner B.E."/>
            <person name="Liimatainen K."/>
            <person name="Lipzen A."/>
            <person name="Lukacs Z."/>
            <person name="Mihaltcheva S."/>
            <person name="Morgado L.N."/>
            <person name="Niskanen T."/>
            <person name="Noordeloos M.E."/>
            <person name="Ohm R.A."/>
            <person name="Ortiz-Santana B."/>
            <person name="Ovrebo C."/>
            <person name="Racz N."/>
            <person name="Riley R."/>
            <person name="Savchenko A."/>
            <person name="Shiryaev A."/>
            <person name="Soop K."/>
            <person name="Spirin V."/>
            <person name="Szebenyi C."/>
            <person name="Tomsovsky M."/>
            <person name="Tulloss R.E."/>
            <person name="Uehling J."/>
            <person name="Grigoriev I.V."/>
            <person name="Vagvolgyi C."/>
            <person name="Papp T."/>
            <person name="Martin F.M."/>
            <person name="Miettinen O."/>
            <person name="Hibbett D.S."/>
            <person name="Nagy L.G."/>
        </authorList>
    </citation>
    <scope>NUCLEOTIDE SEQUENCE [LARGE SCALE GENOMIC DNA]</scope>
    <source>
        <strain evidence="2 3">OMC1185</strain>
    </source>
</reference>
<feature type="signal peptide" evidence="1">
    <location>
        <begin position="1"/>
        <end position="17"/>
    </location>
</feature>
<accession>A0A5C3MTU7</accession>
<dbReference type="EMBL" id="ML213519">
    <property type="protein sequence ID" value="TFK48447.1"/>
    <property type="molecule type" value="Genomic_DNA"/>
</dbReference>
<dbReference type="AlphaFoldDB" id="A0A5C3MTU7"/>
<evidence type="ECO:0000256" key="1">
    <source>
        <dbReference type="SAM" id="SignalP"/>
    </source>
</evidence>
<sequence>MFPLLAAVLTLKTQVASYHSISADPAYVDSSMESVTAIIFQTLFKAACGGTVEALFKLADFAEKRDLDETQLDQLLEVLHVHFANQAAPREPEKDLLVIQCASRLIAKYCDKESPDLLRLWSDSAWPFLMQAIKPAMVDPPSRTISDDLRNNLLSAFTDCLVKFAYGDLLYMITTKDVIRYLIAIWLEEMRELEAGSDATGLLDQFVEEAERLNKPDVWDFILGPAALFASEIAREATRYIGCSVPNYCRFMSVFSMMTTFWKHSQILHNAFLAENLAPAATNALCILGSALDQDHSSRREVGIVGRALRMLYFTISQSATEGALVQALQAGLFEGLVNGHTRWLPLLQLEDHQDIYYRFFENVFFKGSEIPSVVYALWQRRTFREMAMNEEGAPGWNGDMRMRQAWMRLEDRAKSSLQRHADILPDSFESPQQNEKVRRIPIEIRVIILNSFAQHPESCVCNLCLRAILAGPIQPPLQLIPQAILSCA</sequence>
<evidence type="ECO:0000313" key="3">
    <source>
        <dbReference type="Proteomes" id="UP000305948"/>
    </source>
</evidence>
<dbReference type="Proteomes" id="UP000305948">
    <property type="component" value="Unassembled WGS sequence"/>
</dbReference>
<gene>
    <name evidence="2" type="ORF">OE88DRAFT_526473</name>
</gene>
<keyword evidence="3" id="KW-1185">Reference proteome</keyword>
<proteinExistence type="predicted"/>
<protein>
    <submittedName>
        <fullName evidence="2">Uncharacterized protein</fullName>
    </submittedName>
</protein>
<feature type="chain" id="PRO_5022871430" evidence="1">
    <location>
        <begin position="18"/>
        <end position="489"/>
    </location>
</feature>
<keyword evidence="1" id="KW-0732">Signal</keyword>
<name>A0A5C3MTU7_9AGAM</name>
<organism evidence="2 3">
    <name type="scientific">Heliocybe sulcata</name>
    <dbReference type="NCBI Taxonomy" id="5364"/>
    <lineage>
        <taxon>Eukaryota</taxon>
        <taxon>Fungi</taxon>
        <taxon>Dikarya</taxon>
        <taxon>Basidiomycota</taxon>
        <taxon>Agaricomycotina</taxon>
        <taxon>Agaricomycetes</taxon>
        <taxon>Gloeophyllales</taxon>
        <taxon>Gloeophyllaceae</taxon>
        <taxon>Heliocybe</taxon>
    </lineage>
</organism>